<gene>
    <name evidence="1" type="ORF">Poly21_14100</name>
</gene>
<evidence type="ECO:0008006" key="3">
    <source>
        <dbReference type="Google" id="ProtNLM"/>
    </source>
</evidence>
<name>A0A5C6C4X5_9BACT</name>
<dbReference type="RefSeq" id="WP_302117883.1">
    <property type="nucleotide sequence ID" value="NZ_SJPU01000001.1"/>
</dbReference>
<dbReference type="AlphaFoldDB" id="A0A5C6C4X5"/>
<dbReference type="Proteomes" id="UP000319908">
    <property type="component" value="Unassembled WGS sequence"/>
</dbReference>
<dbReference type="Pfam" id="PF04320">
    <property type="entry name" value="YggL_50S_bp"/>
    <property type="match status" value="1"/>
</dbReference>
<protein>
    <recommendedName>
        <fullName evidence="3">DUF469 domain-containing protein</fullName>
    </recommendedName>
</protein>
<reference evidence="1 2" key="1">
    <citation type="journal article" date="2020" name="Antonie Van Leeuwenhoek">
        <title>Rhodopirellula heiligendammensis sp. nov., Rhodopirellula pilleata sp. nov., and Rhodopirellula solitaria sp. nov. isolated from natural or artificial marine surfaces in Northern Germany and California, USA, and emended description of the genus Rhodopirellula.</title>
        <authorList>
            <person name="Kallscheuer N."/>
            <person name="Wiegand S."/>
            <person name="Jogler M."/>
            <person name="Boedeker C."/>
            <person name="Peeters S.H."/>
            <person name="Rast P."/>
            <person name="Heuer A."/>
            <person name="Jetten M.S.M."/>
            <person name="Rohde M."/>
            <person name="Jogler C."/>
        </authorList>
    </citation>
    <scope>NUCLEOTIDE SEQUENCE [LARGE SCALE GENOMIC DNA]</scope>
    <source>
        <strain evidence="1 2">Poly21</strain>
    </source>
</reference>
<dbReference type="PANTHER" id="PTHR38778">
    <property type="entry name" value="CYTOPLASMIC PROTEIN-RELATED"/>
    <property type="match status" value="1"/>
</dbReference>
<evidence type="ECO:0000313" key="2">
    <source>
        <dbReference type="Proteomes" id="UP000319908"/>
    </source>
</evidence>
<organism evidence="1 2">
    <name type="scientific">Allorhodopirellula heiligendammensis</name>
    <dbReference type="NCBI Taxonomy" id="2714739"/>
    <lineage>
        <taxon>Bacteria</taxon>
        <taxon>Pseudomonadati</taxon>
        <taxon>Planctomycetota</taxon>
        <taxon>Planctomycetia</taxon>
        <taxon>Pirellulales</taxon>
        <taxon>Pirellulaceae</taxon>
        <taxon>Allorhodopirellula</taxon>
    </lineage>
</organism>
<sequence length="107" mass="12098">MKKRLRKKRRLGEFREDCFELTFEMSPALSNDDINSLTDMFIDMIESNGLQFGGGGNSLWSGIVQGPCRGSATESDRRTVLDWLNQHPDVLNAQAGPLRDAWYGWSS</sequence>
<evidence type="ECO:0000313" key="1">
    <source>
        <dbReference type="EMBL" id="TWU19238.1"/>
    </source>
</evidence>
<proteinExistence type="predicted"/>
<keyword evidence="2" id="KW-1185">Reference proteome</keyword>
<dbReference type="PANTHER" id="PTHR38778:SF1">
    <property type="entry name" value="CYTOPLASMIC PROTEIN"/>
    <property type="match status" value="1"/>
</dbReference>
<dbReference type="GO" id="GO:0005829">
    <property type="term" value="C:cytosol"/>
    <property type="evidence" value="ECO:0007669"/>
    <property type="project" value="TreeGrafter"/>
</dbReference>
<dbReference type="EMBL" id="SJPU01000001">
    <property type="protein sequence ID" value="TWU19238.1"/>
    <property type="molecule type" value="Genomic_DNA"/>
</dbReference>
<accession>A0A5C6C4X5</accession>
<comment type="caution">
    <text evidence="1">The sequence shown here is derived from an EMBL/GenBank/DDBJ whole genome shotgun (WGS) entry which is preliminary data.</text>
</comment>
<dbReference type="InterPro" id="IPR007416">
    <property type="entry name" value="YggL_50S_bp"/>
</dbReference>